<dbReference type="EMBL" id="CP095061">
    <property type="protein sequence ID" value="UOQ67845.1"/>
    <property type="molecule type" value="Genomic_DNA"/>
</dbReference>
<keyword evidence="3" id="KW-1185">Reference proteome</keyword>
<reference evidence="2" key="1">
    <citation type="submission" date="2022-04" db="EMBL/GenBank/DDBJ databases">
        <title>Hymenobacter sp. isolated from the air.</title>
        <authorList>
            <person name="Won M."/>
            <person name="Lee C.-M."/>
            <person name="Woen H.-Y."/>
            <person name="Kwon S.-W."/>
        </authorList>
    </citation>
    <scope>NUCLEOTIDE SEQUENCE</scope>
    <source>
        <strain evidence="2">5420S-77</strain>
    </source>
</reference>
<accession>A0ABY4GAA6</accession>
<protein>
    <submittedName>
        <fullName evidence="2">Uncharacterized protein</fullName>
    </submittedName>
</protein>
<feature type="signal peptide" evidence="1">
    <location>
        <begin position="1"/>
        <end position="19"/>
    </location>
</feature>
<evidence type="ECO:0000313" key="3">
    <source>
        <dbReference type="Proteomes" id="UP000830401"/>
    </source>
</evidence>
<organism evidence="2 3">
    <name type="scientific">Hymenobacter volaticus</name>
    <dbReference type="NCBI Taxonomy" id="2932254"/>
    <lineage>
        <taxon>Bacteria</taxon>
        <taxon>Pseudomonadati</taxon>
        <taxon>Bacteroidota</taxon>
        <taxon>Cytophagia</taxon>
        <taxon>Cytophagales</taxon>
        <taxon>Hymenobacteraceae</taxon>
        <taxon>Hymenobacter</taxon>
    </lineage>
</organism>
<dbReference type="Proteomes" id="UP000830401">
    <property type="component" value="Chromosome"/>
</dbReference>
<evidence type="ECO:0000256" key="1">
    <source>
        <dbReference type="SAM" id="SignalP"/>
    </source>
</evidence>
<dbReference type="RefSeq" id="WP_245124028.1">
    <property type="nucleotide sequence ID" value="NZ_CP095061.1"/>
</dbReference>
<evidence type="ECO:0000313" key="2">
    <source>
        <dbReference type="EMBL" id="UOQ67845.1"/>
    </source>
</evidence>
<sequence>MIAHLLPIAVLLLASTAAAAQSSLPPPVEQTGAAARDNINALGRGDAAIVRKPTSAGVIGSPYVDNRWLLARLTLSTKVPLAPVPLKYDALNQRLLMRPFNRPTDSLQLDDRAVTRFELDDPVAGTTTVRKRVFRRFEEAPVPSQRTDYVEVLHEGRYALLKRYVKLMRRANNTGAYNTGQQFDQVEDKNVYYLRRPDASLVLLKLSVKTLQAAMPELAAALKESAAAQKAKTDVEWASVLNALDPK</sequence>
<gene>
    <name evidence="2" type="ORF">MUN86_08305</name>
</gene>
<proteinExistence type="predicted"/>
<feature type="chain" id="PRO_5047390094" evidence="1">
    <location>
        <begin position="20"/>
        <end position="247"/>
    </location>
</feature>
<name>A0ABY4GAA6_9BACT</name>
<keyword evidence="1" id="KW-0732">Signal</keyword>